<accession>A0A8S5SD95</accession>
<organism evidence="3">
    <name type="scientific">Siphoviridae sp. ctnpt50</name>
    <dbReference type="NCBI Taxonomy" id="2827941"/>
    <lineage>
        <taxon>Viruses</taxon>
        <taxon>Duplodnaviria</taxon>
        <taxon>Heunggongvirae</taxon>
        <taxon>Uroviricota</taxon>
        <taxon>Caudoviricetes</taxon>
    </lineage>
</organism>
<dbReference type="EMBL" id="BK032577">
    <property type="protein sequence ID" value="DAF48934.1"/>
    <property type="molecule type" value="Genomic_DNA"/>
</dbReference>
<dbReference type="SMART" id="SM00507">
    <property type="entry name" value="HNHc"/>
    <property type="match status" value="1"/>
</dbReference>
<dbReference type="InterPro" id="IPR044925">
    <property type="entry name" value="His-Me_finger_sf"/>
</dbReference>
<evidence type="ECO:0000313" key="3">
    <source>
        <dbReference type="EMBL" id="DAF48934.1"/>
    </source>
</evidence>
<feature type="region of interest" description="Disordered" evidence="1">
    <location>
        <begin position="181"/>
        <end position="206"/>
    </location>
</feature>
<proteinExistence type="predicted"/>
<keyword evidence="3" id="KW-0255">Endonuclease</keyword>
<dbReference type="GO" id="GO:0004519">
    <property type="term" value="F:endonuclease activity"/>
    <property type="evidence" value="ECO:0007669"/>
    <property type="project" value="UniProtKB-KW"/>
</dbReference>
<evidence type="ECO:0000259" key="2">
    <source>
        <dbReference type="SMART" id="SM00507"/>
    </source>
</evidence>
<dbReference type="SUPFAM" id="SSF54060">
    <property type="entry name" value="His-Me finger endonucleases"/>
    <property type="match status" value="1"/>
</dbReference>
<evidence type="ECO:0000256" key="1">
    <source>
        <dbReference type="SAM" id="MobiDB-lite"/>
    </source>
</evidence>
<feature type="domain" description="HNH nuclease" evidence="2">
    <location>
        <begin position="129"/>
        <end position="177"/>
    </location>
</feature>
<keyword evidence="3" id="KW-0378">Hydrolase</keyword>
<dbReference type="InterPro" id="IPR003615">
    <property type="entry name" value="HNH_nuc"/>
</dbReference>
<dbReference type="Pfam" id="PF13392">
    <property type="entry name" value="HNH_3"/>
    <property type="match status" value="1"/>
</dbReference>
<protein>
    <submittedName>
        <fullName evidence="3">Homing endonuclease</fullName>
    </submittedName>
</protein>
<dbReference type="Gene3D" id="3.90.75.20">
    <property type="match status" value="1"/>
</dbReference>
<reference evidence="3" key="1">
    <citation type="journal article" date="2021" name="Proc. Natl. Acad. Sci. U.S.A.">
        <title>A Catalog of Tens of Thousands of Viruses from Human Metagenomes Reveals Hidden Associations with Chronic Diseases.</title>
        <authorList>
            <person name="Tisza M.J."/>
            <person name="Buck C.B."/>
        </authorList>
    </citation>
    <scope>NUCLEOTIDE SEQUENCE</scope>
    <source>
        <strain evidence="3">Ctnpt50</strain>
    </source>
</reference>
<keyword evidence="3" id="KW-0540">Nuclease</keyword>
<name>A0A8S5SD95_9CAUD</name>
<sequence>MIEKLNNRQHMLKYGVNIKTNYVYKNFMEVLSEVGLSKEMSQSKGGKNVVIESLTKYTVYERVGQKWIFKENHYGEVKEFPKLEEGETLVPYDDNEIYYVSNFGRVWNRKNKDWLKNHENQGRYKVNMYNKQFILSRIVAQTFIPNPDNKPEVNHKDENPKNNHVDNLEWATRKENLNYGTRTQRASETRVKNHPGSGFNKGLSPSEEVKQKIRNTIKEKYPDGWGSWNKGKKRKQSSIFKQKAIQKIKSLILQYNISFEDIYPPADI</sequence>